<accession>A0ACA9MET0</accession>
<evidence type="ECO:0000313" key="1">
    <source>
        <dbReference type="EMBL" id="CAG8587702.1"/>
    </source>
</evidence>
<dbReference type="Proteomes" id="UP000789525">
    <property type="component" value="Unassembled WGS sequence"/>
</dbReference>
<keyword evidence="2" id="KW-1185">Reference proteome</keyword>
<evidence type="ECO:0000313" key="2">
    <source>
        <dbReference type="Proteomes" id="UP000789525"/>
    </source>
</evidence>
<protein>
    <submittedName>
        <fullName evidence="1">14243_t:CDS:1</fullName>
    </submittedName>
</protein>
<proteinExistence type="predicted"/>
<reference evidence="1" key="1">
    <citation type="submission" date="2021-06" db="EMBL/GenBank/DDBJ databases">
        <authorList>
            <person name="Kallberg Y."/>
            <person name="Tangrot J."/>
            <person name="Rosling A."/>
        </authorList>
    </citation>
    <scope>NUCLEOTIDE SEQUENCE</scope>
    <source>
        <strain evidence="1">CL356</strain>
    </source>
</reference>
<organism evidence="1 2">
    <name type="scientific">Acaulospora colombiana</name>
    <dbReference type="NCBI Taxonomy" id="27376"/>
    <lineage>
        <taxon>Eukaryota</taxon>
        <taxon>Fungi</taxon>
        <taxon>Fungi incertae sedis</taxon>
        <taxon>Mucoromycota</taxon>
        <taxon>Glomeromycotina</taxon>
        <taxon>Glomeromycetes</taxon>
        <taxon>Diversisporales</taxon>
        <taxon>Acaulosporaceae</taxon>
        <taxon>Acaulospora</taxon>
    </lineage>
</organism>
<dbReference type="EMBL" id="CAJVPT010012450">
    <property type="protein sequence ID" value="CAG8587702.1"/>
    <property type="molecule type" value="Genomic_DNA"/>
</dbReference>
<sequence length="102" mass="11528">MSRERANELQDQANQAEVSGDYQKALELQTEHAAIIPTLITNGEPRSDQGRRDKRRLEATRERIEVLRTFVQKRKGPAPKPLPSRATIAKEMREPPAGTVLL</sequence>
<feature type="non-terminal residue" evidence="1">
    <location>
        <position position="102"/>
    </location>
</feature>
<gene>
    <name evidence="1" type="ORF">ACOLOM_LOCUS6208</name>
</gene>
<comment type="caution">
    <text evidence="1">The sequence shown here is derived from an EMBL/GenBank/DDBJ whole genome shotgun (WGS) entry which is preliminary data.</text>
</comment>
<name>A0ACA9MET0_9GLOM</name>
<feature type="non-terminal residue" evidence="1">
    <location>
        <position position="1"/>
    </location>
</feature>